<dbReference type="InterPro" id="IPR043502">
    <property type="entry name" value="DNA/RNA_pol_sf"/>
</dbReference>
<dbReference type="PANTHER" id="PTHR11439:SF440">
    <property type="entry name" value="INTEGRASE CATALYTIC DOMAIN-CONTAINING PROTEIN"/>
    <property type="match status" value="1"/>
</dbReference>
<feature type="domain" description="Reverse transcriptase Ty1/copia-type" evidence="1">
    <location>
        <begin position="45"/>
        <end position="167"/>
    </location>
</feature>
<protein>
    <submittedName>
        <fullName evidence="2">Copia protein</fullName>
    </submittedName>
</protein>
<dbReference type="InterPro" id="IPR013103">
    <property type="entry name" value="RVT_2"/>
</dbReference>
<evidence type="ECO:0000313" key="2">
    <source>
        <dbReference type="EMBL" id="TYK25748.1"/>
    </source>
</evidence>
<reference evidence="2 3" key="1">
    <citation type="submission" date="2019-08" db="EMBL/GenBank/DDBJ databases">
        <title>Draft genome sequences of two oriental melons (Cucumis melo L. var makuwa).</title>
        <authorList>
            <person name="Kwon S.-Y."/>
        </authorList>
    </citation>
    <scope>NUCLEOTIDE SEQUENCE [LARGE SCALE GENOMIC DNA]</scope>
    <source>
        <strain evidence="3">cv. Chang Bougi</strain>
        <tissue evidence="2">Leaf</tissue>
    </source>
</reference>
<organism evidence="2 3">
    <name type="scientific">Cucumis melo var. makuwa</name>
    <name type="common">Oriental melon</name>
    <dbReference type="NCBI Taxonomy" id="1194695"/>
    <lineage>
        <taxon>Eukaryota</taxon>
        <taxon>Viridiplantae</taxon>
        <taxon>Streptophyta</taxon>
        <taxon>Embryophyta</taxon>
        <taxon>Tracheophyta</taxon>
        <taxon>Spermatophyta</taxon>
        <taxon>Magnoliopsida</taxon>
        <taxon>eudicotyledons</taxon>
        <taxon>Gunneridae</taxon>
        <taxon>Pentapetalae</taxon>
        <taxon>rosids</taxon>
        <taxon>fabids</taxon>
        <taxon>Cucurbitales</taxon>
        <taxon>Cucurbitaceae</taxon>
        <taxon>Benincaseae</taxon>
        <taxon>Cucumis</taxon>
    </lineage>
</organism>
<dbReference type="CDD" id="cd09272">
    <property type="entry name" value="RNase_HI_RT_Ty1"/>
    <property type="match status" value="1"/>
</dbReference>
<evidence type="ECO:0000313" key="3">
    <source>
        <dbReference type="Proteomes" id="UP000321947"/>
    </source>
</evidence>
<gene>
    <name evidence="2" type="ORF">E5676_scaffold862G00440</name>
</gene>
<dbReference type="SUPFAM" id="SSF56672">
    <property type="entry name" value="DNA/RNA polymerases"/>
    <property type="match status" value="1"/>
</dbReference>
<accession>A0A5D3DQC5</accession>
<dbReference type="AlphaFoldDB" id="A0A5D3DQC5"/>
<evidence type="ECO:0000259" key="1">
    <source>
        <dbReference type="Pfam" id="PF07727"/>
    </source>
</evidence>
<dbReference type="EMBL" id="SSTD01003772">
    <property type="protein sequence ID" value="TYK25748.1"/>
    <property type="molecule type" value="Genomic_DNA"/>
</dbReference>
<comment type="caution">
    <text evidence="2">The sequence shown here is derived from an EMBL/GenBank/DDBJ whole genome shotgun (WGS) entry which is preliminary data.</text>
</comment>
<dbReference type="Pfam" id="PF07727">
    <property type="entry name" value="RVT_2"/>
    <property type="match status" value="1"/>
</dbReference>
<dbReference type="Proteomes" id="UP000321947">
    <property type="component" value="Unassembled WGS sequence"/>
</dbReference>
<name>A0A5D3DQC5_CUCMM</name>
<dbReference type="PANTHER" id="PTHR11439">
    <property type="entry name" value="GAG-POL-RELATED RETROTRANSPOSON"/>
    <property type="match status" value="1"/>
</dbReference>
<sequence length="282" mass="32552">MEEKDRVDETKVIVETDDNEAEQDHSGNLDKYMVLLLTLLLRLGKLDVKKASLNGDLEEEVYMSPPQWFEALFDHWVCKFQKSLYELKQSPKAWFDRFTTFVKSQGYSQRHPNHTLFIKVSKAGKFVVLIVYVDDIVLSGDDNAKIIQLEKKIAASGKLIYLSHTQSNISYAVSAVSQFMTTNKRAIKAYTDFDWRGYCTFVWDNLVTWRSKKQWVVTRSSAEAKYRAMSLGICEKIWLQKVLSNLHQDCEVPLKLFCDNKAAISITNNPVQHDRTKHVGID</sequence>
<proteinExistence type="predicted"/>